<evidence type="ECO:0000256" key="5">
    <source>
        <dbReference type="ARBA" id="ARBA00022679"/>
    </source>
</evidence>
<dbReference type="HAMAP" id="MF_00244">
    <property type="entry name" value="NaMN_adenylyltr"/>
    <property type="match status" value="1"/>
</dbReference>
<reference evidence="13 14" key="1">
    <citation type="journal article" date="2018" name="Nat. Biotechnol.">
        <title>A standardized bacterial taxonomy based on genome phylogeny substantially revises the tree of life.</title>
        <authorList>
            <person name="Parks D.H."/>
            <person name="Chuvochina M."/>
            <person name="Waite D.W."/>
            <person name="Rinke C."/>
            <person name="Skarshewski A."/>
            <person name="Chaumeil P.A."/>
            <person name="Hugenholtz P."/>
        </authorList>
    </citation>
    <scope>NUCLEOTIDE SEQUENCE [LARGE SCALE GENOMIC DNA]</scope>
    <source>
        <strain evidence="13">UBA9360</strain>
    </source>
</reference>
<evidence type="ECO:0000313" key="13">
    <source>
        <dbReference type="EMBL" id="HAR56375.1"/>
    </source>
</evidence>
<dbReference type="NCBIfam" id="NF000839">
    <property type="entry name" value="PRK00071.1-1"/>
    <property type="match status" value="1"/>
</dbReference>
<dbReference type="GO" id="GO:0004515">
    <property type="term" value="F:nicotinate-nucleotide adenylyltransferase activity"/>
    <property type="evidence" value="ECO:0007669"/>
    <property type="project" value="UniProtKB-UniRule"/>
</dbReference>
<comment type="similarity">
    <text evidence="3 11">Belongs to the NadD family.</text>
</comment>
<keyword evidence="6 11" id="KW-0548">Nucleotidyltransferase</keyword>
<comment type="catalytic activity">
    <reaction evidence="10 11">
        <text>nicotinate beta-D-ribonucleotide + ATP + H(+) = deamido-NAD(+) + diphosphate</text>
        <dbReference type="Rhea" id="RHEA:22860"/>
        <dbReference type="ChEBI" id="CHEBI:15378"/>
        <dbReference type="ChEBI" id="CHEBI:30616"/>
        <dbReference type="ChEBI" id="CHEBI:33019"/>
        <dbReference type="ChEBI" id="CHEBI:57502"/>
        <dbReference type="ChEBI" id="CHEBI:58437"/>
        <dbReference type="EC" id="2.7.7.18"/>
    </reaction>
</comment>
<evidence type="ECO:0000256" key="2">
    <source>
        <dbReference type="ARBA" id="ARBA00005019"/>
    </source>
</evidence>
<evidence type="ECO:0000256" key="11">
    <source>
        <dbReference type="HAMAP-Rule" id="MF_00244"/>
    </source>
</evidence>
<dbReference type="NCBIfam" id="TIGR00125">
    <property type="entry name" value="cyt_tran_rel"/>
    <property type="match status" value="1"/>
</dbReference>
<feature type="domain" description="Cytidyltransferase-like" evidence="12">
    <location>
        <begin position="5"/>
        <end position="183"/>
    </location>
</feature>
<dbReference type="PANTHER" id="PTHR39321:SF3">
    <property type="entry name" value="PHOSPHOPANTETHEINE ADENYLYLTRANSFERASE"/>
    <property type="match status" value="1"/>
</dbReference>
<evidence type="ECO:0000256" key="8">
    <source>
        <dbReference type="ARBA" id="ARBA00022840"/>
    </source>
</evidence>
<dbReference type="Pfam" id="PF01467">
    <property type="entry name" value="CTP_transf_like"/>
    <property type="match status" value="1"/>
</dbReference>
<evidence type="ECO:0000256" key="1">
    <source>
        <dbReference type="ARBA" id="ARBA00002324"/>
    </source>
</evidence>
<evidence type="ECO:0000256" key="6">
    <source>
        <dbReference type="ARBA" id="ARBA00022695"/>
    </source>
</evidence>
<keyword evidence="7 11" id="KW-0547">Nucleotide-binding</keyword>
<dbReference type="InterPro" id="IPR005248">
    <property type="entry name" value="NadD/NMNAT"/>
</dbReference>
<keyword evidence="5 11" id="KW-0808">Transferase</keyword>
<dbReference type="CDD" id="cd02165">
    <property type="entry name" value="NMNAT"/>
    <property type="match status" value="1"/>
</dbReference>
<dbReference type="UniPathway" id="UPA00253">
    <property type="reaction ID" value="UER00332"/>
</dbReference>
<dbReference type="GO" id="GO:0009435">
    <property type="term" value="P:NAD+ biosynthetic process"/>
    <property type="evidence" value="ECO:0007669"/>
    <property type="project" value="UniProtKB-UniRule"/>
</dbReference>
<dbReference type="AlphaFoldDB" id="A0A348WPB3"/>
<dbReference type="SUPFAM" id="SSF52374">
    <property type="entry name" value="Nucleotidylyl transferase"/>
    <property type="match status" value="1"/>
</dbReference>
<keyword evidence="4 11" id="KW-0662">Pyridine nucleotide biosynthesis</keyword>
<dbReference type="STRING" id="314276.OS145_12500"/>
<evidence type="ECO:0000256" key="3">
    <source>
        <dbReference type="ARBA" id="ARBA00009014"/>
    </source>
</evidence>
<dbReference type="EMBL" id="DMUP01000143">
    <property type="protein sequence ID" value="HAR56375.1"/>
    <property type="molecule type" value="Genomic_DNA"/>
</dbReference>
<gene>
    <name evidence="11" type="primary">nadD</name>
    <name evidence="13" type="ORF">DCR58_06260</name>
</gene>
<dbReference type="InterPro" id="IPR014729">
    <property type="entry name" value="Rossmann-like_a/b/a_fold"/>
</dbReference>
<evidence type="ECO:0000256" key="4">
    <source>
        <dbReference type="ARBA" id="ARBA00022642"/>
    </source>
</evidence>
<sequence length="211" mass="23383">MLRAIFGGTFDPIHCGHLNAAKALVEELNYVTIHLMPNAVPPHRPQPRANGAHRLAMIECAIRSHAHMCAEPFELNQDGPSYTAKTLAAMRDHYPNDTLAFIMGMDSLLTFDQWFDWQSILACAHLVVLPRPGYQLRTANSTVTQLLHDRQVSSPDELYQDSSGRIYIANTTLTDVSSTAVRDALASGDSAEIPSQVMTYIRHHGLYSSPL</sequence>
<dbReference type="InterPro" id="IPR004821">
    <property type="entry name" value="Cyt_trans-like"/>
</dbReference>
<organism evidence="13 14">
    <name type="scientific">Idiomarina baltica</name>
    <dbReference type="NCBI Taxonomy" id="190892"/>
    <lineage>
        <taxon>Bacteria</taxon>
        <taxon>Pseudomonadati</taxon>
        <taxon>Pseudomonadota</taxon>
        <taxon>Gammaproteobacteria</taxon>
        <taxon>Alteromonadales</taxon>
        <taxon>Idiomarinaceae</taxon>
        <taxon>Idiomarina</taxon>
    </lineage>
</organism>
<evidence type="ECO:0000259" key="12">
    <source>
        <dbReference type="Pfam" id="PF01467"/>
    </source>
</evidence>
<accession>A0A348WPB3</accession>
<proteinExistence type="inferred from homology"/>
<dbReference type="NCBIfam" id="TIGR00482">
    <property type="entry name" value="nicotinate (nicotinamide) nucleotide adenylyltransferase"/>
    <property type="match status" value="1"/>
</dbReference>
<dbReference type="PANTHER" id="PTHR39321">
    <property type="entry name" value="NICOTINATE-NUCLEOTIDE ADENYLYLTRANSFERASE-RELATED"/>
    <property type="match status" value="1"/>
</dbReference>
<name>A0A348WPB3_9GAMM</name>
<comment type="caution">
    <text evidence="13">The sequence shown here is derived from an EMBL/GenBank/DDBJ whole genome shotgun (WGS) entry which is preliminary data.</text>
</comment>
<keyword evidence="9 11" id="KW-0520">NAD</keyword>
<dbReference type="EC" id="2.7.7.18" evidence="11"/>
<evidence type="ECO:0000256" key="10">
    <source>
        <dbReference type="ARBA" id="ARBA00048721"/>
    </source>
</evidence>
<keyword evidence="8 11" id="KW-0067">ATP-binding</keyword>
<dbReference type="GO" id="GO:0005524">
    <property type="term" value="F:ATP binding"/>
    <property type="evidence" value="ECO:0007669"/>
    <property type="project" value="UniProtKB-KW"/>
</dbReference>
<comment type="function">
    <text evidence="1 11">Catalyzes the reversible adenylation of nicotinate mononucleotide (NaMN) to nicotinic acid adenine dinucleotide (NaAD).</text>
</comment>
<evidence type="ECO:0000256" key="9">
    <source>
        <dbReference type="ARBA" id="ARBA00023027"/>
    </source>
</evidence>
<protein>
    <recommendedName>
        <fullName evidence="11">Probable nicotinate-nucleotide adenylyltransferase</fullName>
        <ecNumber evidence="11">2.7.7.18</ecNumber>
    </recommendedName>
    <alternativeName>
        <fullName evidence="11">Deamido-NAD(+) diphosphorylase</fullName>
    </alternativeName>
    <alternativeName>
        <fullName evidence="11">Deamido-NAD(+) pyrophosphorylase</fullName>
    </alternativeName>
    <alternativeName>
        <fullName evidence="11">Nicotinate mononucleotide adenylyltransferase</fullName>
        <shortName evidence="11">NaMN adenylyltransferase</shortName>
    </alternativeName>
</protein>
<evidence type="ECO:0000256" key="7">
    <source>
        <dbReference type="ARBA" id="ARBA00022741"/>
    </source>
</evidence>
<dbReference type="Gene3D" id="3.40.50.620">
    <property type="entry name" value="HUPs"/>
    <property type="match status" value="1"/>
</dbReference>
<dbReference type="Proteomes" id="UP000262878">
    <property type="component" value="Unassembled WGS sequence"/>
</dbReference>
<evidence type="ECO:0000313" key="14">
    <source>
        <dbReference type="Proteomes" id="UP000262878"/>
    </source>
</evidence>
<comment type="pathway">
    <text evidence="2 11">Cofactor biosynthesis; NAD(+) biosynthesis; deamido-NAD(+) from nicotinate D-ribonucleotide: step 1/1.</text>
</comment>